<dbReference type="InterPro" id="IPR009057">
    <property type="entry name" value="Homeodomain-like_sf"/>
</dbReference>
<dbReference type="PROSITE" id="PS51294">
    <property type="entry name" value="HTH_MYB"/>
    <property type="match status" value="2"/>
</dbReference>
<dbReference type="SMART" id="SM00717">
    <property type="entry name" value="SANT"/>
    <property type="match status" value="2"/>
</dbReference>
<sequence>MKNLSSKSDSATVFSAFYRSRRRSGDYKAGLKYGFLQLASKQTLRISKGDAEVKMNGDKEKGKMKEPVEASVDDAMAVDGGGGEAEDGARVKGKVRGPWSPDEDAILTGLVRKFGPRNWSLIARGIPSRSGKSCRLRWCNQLDPCVMRKPFTDEEDRIILEAHLIHGNKWASIAKLLPGRTDNAIKNHWNSTLRRRFLNLRRSKPVTSQELYNSNIDSMRASSEETPSGLALNSFKSLDETDGGKSKQSEDIAETSAGVVKLLISSETMEQFEDKTQTTARCPVLKKNPSLVEKIHPSVEENHPIISRPISKVGAFTVCKFSSHDSKFSRTVEKEESLFQLAKRDIGISKFFDGGFGEPMIRLQCGHGCCEASNEHSSHRSLLGPEFVEYEDPPNFSSPELTSIATDLNNIAWMRKGLEKAGRILGQANGQRVFAGTSVCVNAEEIMKIDEILEGRDLFSRPAFTLRAEVEGLS</sequence>
<comment type="subcellular location">
    <subcellularLocation>
        <location evidence="1">Nucleus</location>
    </subcellularLocation>
</comment>
<evidence type="ECO:0000259" key="4">
    <source>
        <dbReference type="PROSITE" id="PS50090"/>
    </source>
</evidence>
<evidence type="ECO:0000256" key="1">
    <source>
        <dbReference type="ARBA" id="ARBA00004123"/>
    </source>
</evidence>
<dbReference type="Gene3D" id="1.10.10.60">
    <property type="entry name" value="Homeodomain-like"/>
    <property type="match status" value="2"/>
</dbReference>
<dbReference type="PANTHER" id="PTHR45614:SF229">
    <property type="entry name" value="MYB TRANSCRIPTION FACTOR-LIKE PROTEIN-RELATED"/>
    <property type="match status" value="1"/>
</dbReference>
<evidence type="ECO:0000256" key="2">
    <source>
        <dbReference type="ARBA" id="ARBA00023242"/>
    </source>
</evidence>
<feature type="domain" description="Myb-like" evidence="4">
    <location>
        <begin position="143"/>
        <end position="193"/>
    </location>
</feature>
<feature type="region of interest" description="Disordered" evidence="3">
    <location>
        <begin position="219"/>
        <end position="251"/>
    </location>
</feature>
<feature type="compositionally biased region" description="Basic and acidic residues" evidence="3">
    <location>
        <begin position="237"/>
        <end position="250"/>
    </location>
</feature>
<reference evidence="6 7" key="1">
    <citation type="journal article" date="2021" name="Comput. Struct. Biotechnol. J.">
        <title>De novo genome assembly of the potent medicinal plant Rehmannia glutinosa using nanopore technology.</title>
        <authorList>
            <person name="Ma L."/>
            <person name="Dong C."/>
            <person name="Song C."/>
            <person name="Wang X."/>
            <person name="Zheng X."/>
            <person name="Niu Y."/>
            <person name="Chen S."/>
            <person name="Feng W."/>
        </authorList>
    </citation>
    <scope>NUCLEOTIDE SEQUENCE [LARGE SCALE GENOMIC DNA]</scope>
    <source>
        <strain evidence="6">DH-2019</strain>
    </source>
</reference>
<keyword evidence="2" id="KW-0539">Nucleus</keyword>
<dbReference type="InterPro" id="IPR050560">
    <property type="entry name" value="MYB_TF"/>
</dbReference>
<dbReference type="Proteomes" id="UP001318860">
    <property type="component" value="Unassembled WGS sequence"/>
</dbReference>
<organism evidence="6 7">
    <name type="scientific">Rehmannia glutinosa</name>
    <name type="common">Chinese foxglove</name>
    <dbReference type="NCBI Taxonomy" id="99300"/>
    <lineage>
        <taxon>Eukaryota</taxon>
        <taxon>Viridiplantae</taxon>
        <taxon>Streptophyta</taxon>
        <taxon>Embryophyta</taxon>
        <taxon>Tracheophyta</taxon>
        <taxon>Spermatophyta</taxon>
        <taxon>Magnoliopsida</taxon>
        <taxon>eudicotyledons</taxon>
        <taxon>Gunneridae</taxon>
        <taxon>Pentapetalae</taxon>
        <taxon>asterids</taxon>
        <taxon>lamiids</taxon>
        <taxon>Lamiales</taxon>
        <taxon>Orobanchaceae</taxon>
        <taxon>Rehmannieae</taxon>
        <taxon>Rehmannia</taxon>
    </lineage>
</organism>
<dbReference type="InterPro" id="IPR001005">
    <property type="entry name" value="SANT/Myb"/>
</dbReference>
<dbReference type="InterPro" id="IPR017930">
    <property type="entry name" value="Myb_dom"/>
</dbReference>
<dbReference type="EMBL" id="JABTTQ020002790">
    <property type="protein sequence ID" value="KAK6122072.1"/>
    <property type="molecule type" value="Genomic_DNA"/>
</dbReference>
<evidence type="ECO:0000259" key="5">
    <source>
        <dbReference type="PROSITE" id="PS51294"/>
    </source>
</evidence>
<dbReference type="PANTHER" id="PTHR45614">
    <property type="entry name" value="MYB PROTEIN-RELATED"/>
    <property type="match status" value="1"/>
</dbReference>
<evidence type="ECO:0000256" key="3">
    <source>
        <dbReference type="SAM" id="MobiDB-lite"/>
    </source>
</evidence>
<name>A0ABR0UHW5_REHGL</name>
<accession>A0ABR0UHW5</accession>
<evidence type="ECO:0008006" key="8">
    <source>
        <dbReference type="Google" id="ProtNLM"/>
    </source>
</evidence>
<evidence type="ECO:0000313" key="6">
    <source>
        <dbReference type="EMBL" id="KAK6122072.1"/>
    </source>
</evidence>
<dbReference type="CDD" id="cd00167">
    <property type="entry name" value="SANT"/>
    <property type="match status" value="2"/>
</dbReference>
<keyword evidence="7" id="KW-1185">Reference proteome</keyword>
<dbReference type="SUPFAM" id="SSF46689">
    <property type="entry name" value="Homeodomain-like"/>
    <property type="match status" value="1"/>
</dbReference>
<dbReference type="PROSITE" id="PS50090">
    <property type="entry name" value="MYB_LIKE"/>
    <property type="match status" value="2"/>
</dbReference>
<dbReference type="Pfam" id="PF00249">
    <property type="entry name" value="Myb_DNA-binding"/>
    <property type="match status" value="2"/>
</dbReference>
<feature type="domain" description="Myb-like" evidence="4">
    <location>
        <begin position="96"/>
        <end position="142"/>
    </location>
</feature>
<protein>
    <recommendedName>
        <fullName evidence="8">R2R3-MYB protein</fullName>
    </recommendedName>
</protein>
<evidence type="ECO:0000313" key="7">
    <source>
        <dbReference type="Proteomes" id="UP001318860"/>
    </source>
</evidence>
<feature type="domain" description="HTH myb-type" evidence="5">
    <location>
        <begin position="143"/>
        <end position="197"/>
    </location>
</feature>
<gene>
    <name evidence="6" type="ORF">DH2020_044185</name>
</gene>
<proteinExistence type="predicted"/>
<feature type="domain" description="HTH myb-type" evidence="5">
    <location>
        <begin position="92"/>
        <end position="142"/>
    </location>
</feature>
<comment type="caution">
    <text evidence="6">The sequence shown here is derived from an EMBL/GenBank/DDBJ whole genome shotgun (WGS) entry which is preliminary data.</text>
</comment>